<proteinExistence type="predicted"/>
<keyword evidence="2" id="KW-1185">Reference proteome</keyword>
<name>I1YH38_METFJ</name>
<dbReference type="AlphaFoldDB" id="I1YH38"/>
<reference evidence="1 2" key="1">
    <citation type="journal article" date="2012" name="J. Bacteriol.">
        <title>Complete genome sequences of Methylophaga sp. strain JAM1 and Methylophaga sp. strain JAM7.</title>
        <authorList>
            <person name="Villeneuve C."/>
            <person name="Martineau C."/>
            <person name="Mauffrey F."/>
            <person name="Villemur R."/>
        </authorList>
    </citation>
    <scope>NUCLEOTIDE SEQUENCE [LARGE SCALE GENOMIC DNA]</scope>
    <source>
        <strain evidence="1 2">JAM7</strain>
    </source>
</reference>
<dbReference type="PATRIC" id="fig|754477.3.peg.1055"/>
<evidence type="ECO:0000313" key="2">
    <source>
        <dbReference type="Proteomes" id="UP000009145"/>
    </source>
</evidence>
<accession>I1YH38</accession>
<gene>
    <name evidence="1" type="ordered locus">Q7C_1074</name>
</gene>
<protein>
    <submittedName>
        <fullName evidence="1">Uncharacterized protein</fullName>
    </submittedName>
</protein>
<dbReference type="KEGG" id="mec:Q7C_1074"/>
<dbReference type="Proteomes" id="UP000009145">
    <property type="component" value="Chromosome"/>
</dbReference>
<organism evidence="1 2">
    <name type="scientific">Methylophaga frappieri (strain ATCC BAA-2434 / DSM 25690 / JAM7)</name>
    <dbReference type="NCBI Taxonomy" id="754477"/>
    <lineage>
        <taxon>Bacteria</taxon>
        <taxon>Pseudomonadati</taxon>
        <taxon>Pseudomonadota</taxon>
        <taxon>Gammaproteobacteria</taxon>
        <taxon>Thiotrichales</taxon>
        <taxon>Piscirickettsiaceae</taxon>
        <taxon>Methylophaga</taxon>
    </lineage>
</organism>
<dbReference type="EMBL" id="CP003380">
    <property type="protein sequence ID" value="AFJ02231.1"/>
    <property type="molecule type" value="Genomic_DNA"/>
</dbReference>
<sequence>MAEVAMGQAWSRILRSNTHFCHLREQVSFKQNASIMNN</sequence>
<evidence type="ECO:0000313" key="1">
    <source>
        <dbReference type="EMBL" id="AFJ02231.1"/>
    </source>
</evidence>
<dbReference type="HOGENOM" id="CLU_3329988_0_0_6"/>